<evidence type="ECO:0000313" key="14">
    <source>
        <dbReference type="Proteomes" id="UP000655225"/>
    </source>
</evidence>
<keyword evidence="4 9" id="KW-0812">Transmembrane</keyword>
<dbReference type="GO" id="GO:0005227">
    <property type="term" value="F:calcium-activated cation channel activity"/>
    <property type="evidence" value="ECO:0007669"/>
    <property type="project" value="InterPro"/>
</dbReference>
<feature type="transmembrane region" description="Helical" evidence="9">
    <location>
        <begin position="156"/>
        <end position="175"/>
    </location>
</feature>
<evidence type="ECO:0000256" key="3">
    <source>
        <dbReference type="ARBA" id="ARBA00022448"/>
    </source>
</evidence>
<feature type="transmembrane region" description="Helical" evidence="9">
    <location>
        <begin position="101"/>
        <end position="123"/>
    </location>
</feature>
<proteinExistence type="inferred from homology"/>
<comment type="subcellular location">
    <subcellularLocation>
        <location evidence="1">Membrane</location>
        <topology evidence="1">Multi-pass membrane protein</topology>
    </subcellularLocation>
</comment>
<feature type="transmembrane region" description="Helical" evidence="9">
    <location>
        <begin position="465"/>
        <end position="484"/>
    </location>
</feature>
<reference evidence="13 14" key="1">
    <citation type="submission" date="2020-04" db="EMBL/GenBank/DDBJ databases">
        <title>Plant Genome Project.</title>
        <authorList>
            <person name="Zhang R.-G."/>
        </authorList>
    </citation>
    <scope>NUCLEOTIDE SEQUENCE [LARGE SCALE GENOMIC DNA]</scope>
    <source>
        <strain evidence="13">YNK0</strain>
        <tissue evidence="13">Leaf</tissue>
    </source>
</reference>
<sequence>MASLQDIGVAAAINILSAFAFLVAFAILRLQPFNDRVYFPKWYLKGIRSSPTHSGALVSKFVNLDFRTYMKFLNWMPAALRMPEPELIDHAGLDSAVYIRIYLLGLKIFIPLTVLAFAVLVPVNWTGNMLENNKDLTFSDIDKLSISNVASGSKRFWAHLIMSYVFSFWTCYVLYKEYKNVASMRLHFLASVNRRPDQFTVLVRNVPPDPDESVSEHVEHFFCVNHPDHYLTHQVVYNANKLAKLVTKKKSLQNRLNYYQNKYERNPTKKPTTKTGFWGLWGTTVDAIDFYTAEIEKMCKEETAERERVISDPKAIMPAAFVSFKSRWGAAVCAQTQQSSNPTVWLTDWASEPRDIYWTNLAIPYVELTIRRLIMAVALFFLTFFFMIPIAFVQSLANIVGIEKVFPFLKSLIEMKVVKSVIQGFLPGIALKIFLILLPTILMTMSKIEGFTSLSSLERRSAGKFHLFILVNVFLGSIITGTAFQQLHNFINQSASEIPKTVGVSIPMKATFFITYIMVDGWAGIAAEILRLVPLIVFHLKNTFLVKTDQDREQAMDPGSLDFASSEPRIQLYFLLGLVYSVVTPILLPFIVVFFGLAYMVFRHQIINVYEQTYESGAAFWPDVHRRLVTGLIISQLLLMGLLSTKGAEQSSPLLIALPVLTIWFHIFCKGRFESAFVKFPLQDAMIKDTLERATEPNLNLKSYLQDAYIHPIFKDEEFERPSAIDEEENNPLVPTKRNSHRSSKYGSEISSETGV</sequence>
<feature type="region of interest" description="Disordered" evidence="8">
    <location>
        <begin position="721"/>
        <end position="756"/>
    </location>
</feature>
<dbReference type="Pfam" id="PF13967">
    <property type="entry name" value="RSN1_TM"/>
    <property type="match status" value="1"/>
</dbReference>
<keyword evidence="3" id="KW-0813">Transport</keyword>
<feature type="compositionally biased region" description="Polar residues" evidence="8">
    <location>
        <begin position="745"/>
        <end position="756"/>
    </location>
</feature>
<dbReference type="GO" id="GO:0005886">
    <property type="term" value="C:plasma membrane"/>
    <property type="evidence" value="ECO:0007669"/>
    <property type="project" value="TreeGrafter"/>
</dbReference>
<keyword evidence="5 9" id="KW-1133">Transmembrane helix</keyword>
<evidence type="ECO:0000259" key="12">
    <source>
        <dbReference type="Pfam" id="PF14703"/>
    </source>
</evidence>
<name>A0A834YH82_TETSI</name>
<dbReference type="InterPro" id="IPR003864">
    <property type="entry name" value="CSC1/OSCA1-like_7TM"/>
</dbReference>
<feature type="domain" description="CSC1/OSCA1-like N-terminal transmembrane" evidence="11">
    <location>
        <begin position="7"/>
        <end position="177"/>
    </location>
</feature>
<comment type="caution">
    <text evidence="13">The sequence shown here is derived from an EMBL/GenBank/DDBJ whole genome shotgun (WGS) entry which is preliminary data.</text>
</comment>
<protein>
    <recommendedName>
        <fullName evidence="15">CSC1-like protein At4g02900</fullName>
    </recommendedName>
</protein>
<dbReference type="PANTHER" id="PTHR13018:SF96">
    <property type="entry name" value="OS05G0393800 PROTEIN"/>
    <property type="match status" value="1"/>
</dbReference>
<feature type="transmembrane region" description="Helical" evidence="9">
    <location>
        <begin position="373"/>
        <end position="401"/>
    </location>
</feature>
<evidence type="ECO:0000256" key="9">
    <source>
        <dbReference type="SAM" id="Phobius"/>
    </source>
</evidence>
<dbReference type="AlphaFoldDB" id="A0A834YH82"/>
<dbReference type="Pfam" id="PF02714">
    <property type="entry name" value="RSN1_7TM"/>
    <property type="match status" value="1"/>
</dbReference>
<keyword evidence="14" id="KW-1185">Reference proteome</keyword>
<organism evidence="13 14">
    <name type="scientific">Tetracentron sinense</name>
    <name type="common">Spur-leaf</name>
    <dbReference type="NCBI Taxonomy" id="13715"/>
    <lineage>
        <taxon>Eukaryota</taxon>
        <taxon>Viridiplantae</taxon>
        <taxon>Streptophyta</taxon>
        <taxon>Embryophyta</taxon>
        <taxon>Tracheophyta</taxon>
        <taxon>Spermatophyta</taxon>
        <taxon>Magnoliopsida</taxon>
        <taxon>Trochodendrales</taxon>
        <taxon>Trochodendraceae</taxon>
        <taxon>Tetracentron</taxon>
    </lineage>
</organism>
<dbReference type="OrthoDB" id="1689567at2759"/>
<feature type="domain" description="CSC1/OSCA1-like 7TM region" evidence="10">
    <location>
        <begin position="371"/>
        <end position="643"/>
    </location>
</feature>
<evidence type="ECO:0000256" key="6">
    <source>
        <dbReference type="ARBA" id="ARBA00023136"/>
    </source>
</evidence>
<evidence type="ECO:0000256" key="1">
    <source>
        <dbReference type="ARBA" id="ARBA00004141"/>
    </source>
</evidence>
<evidence type="ECO:0000259" key="11">
    <source>
        <dbReference type="Pfam" id="PF13967"/>
    </source>
</evidence>
<dbReference type="EMBL" id="JABCRI010000020">
    <property type="protein sequence ID" value="KAF8387995.1"/>
    <property type="molecule type" value="Genomic_DNA"/>
</dbReference>
<feature type="transmembrane region" description="Helical" evidence="9">
    <location>
        <begin position="6"/>
        <end position="28"/>
    </location>
</feature>
<dbReference type="InterPro" id="IPR045122">
    <property type="entry name" value="Csc1-like"/>
</dbReference>
<feature type="domain" description="CSC1/OSCA1-like cytosolic" evidence="12">
    <location>
        <begin position="198"/>
        <end position="360"/>
    </location>
</feature>
<evidence type="ECO:0000313" key="13">
    <source>
        <dbReference type="EMBL" id="KAF8387995.1"/>
    </source>
</evidence>
<keyword evidence="7" id="KW-0406">Ion transport</keyword>
<gene>
    <name evidence="13" type="ORF">HHK36_026661</name>
</gene>
<keyword evidence="6 9" id="KW-0472">Membrane</keyword>
<comment type="similarity">
    <text evidence="2">Belongs to the CSC1 (TC 1.A.17) family.</text>
</comment>
<dbReference type="InterPro" id="IPR027815">
    <property type="entry name" value="CSC1/OSCA1-like_cyt"/>
</dbReference>
<dbReference type="PANTHER" id="PTHR13018">
    <property type="entry name" value="PROBABLE MEMBRANE PROTEIN DUF221-RELATED"/>
    <property type="match status" value="1"/>
</dbReference>
<feature type="transmembrane region" description="Helical" evidence="9">
    <location>
        <begin position="421"/>
        <end position="444"/>
    </location>
</feature>
<evidence type="ECO:0008006" key="15">
    <source>
        <dbReference type="Google" id="ProtNLM"/>
    </source>
</evidence>
<accession>A0A834YH82</accession>
<dbReference type="Pfam" id="PF14703">
    <property type="entry name" value="PHM7_cyt"/>
    <property type="match status" value="1"/>
</dbReference>
<evidence type="ECO:0000256" key="8">
    <source>
        <dbReference type="SAM" id="MobiDB-lite"/>
    </source>
</evidence>
<evidence type="ECO:0000256" key="2">
    <source>
        <dbReference type="ARBA" id="ARBA00007779"/>
    </source>
</evidence>
<evidence type="ECO:0000259" key="10">
    <source>
        <dbReference type="Pfam" id="PF02714"/>
    </source>
</evidence>
<dbReference type="Proteomes" id="UP000655225">
    <property type="component" value="Unassembled WGS sequence"/>
</dbReference>
<evidence type="ECO:0000256" key="5">
    <source>
        <dbReference type="ARBA" id="ARBA00022989"/>
    </source>
</evidence>
<evidence type="ECO:0000256" key="7">
    <source>
        <dbReference type="ARBA" id="ARBA00023303"/>
    </source>
</evidence>
<feature type="transmembrane region" description="Helical" evidence="9">
    <location>
        <begin position="572"/>
        <end position="602"/>
    </location>
</feature>
<keyword evidence="7" id="KW-0407">Ion channel</keyword>
<evidence type="ECO:0000256" key="4">
    <source>
        <dbReference type="ARBA" id="ARBA00022692"/>
    </source>
</evidence>
<dbReference type="InterPro" id="IPR032880">
    <property type="entry name" value="CSC1/OSCA1-like_N"/>
</dbReference>
<dbReference type="OMA" id="VVCAWAF"/>